<dbReference type="EMBL" id="JRHC01000007">
    <property type="protein sequence ID" value="KJF42008.1"/>
    <property type="molecule type" value="Genomic_DNA"/>
</dbReference>
<reference evidence="2 3" key="1">
    <citation type="submission" date="2014-09" db="EMBL/GenBank/DDBJ databases">
        <title>Draft Genome Sequence of Draconibacterium sp. JN14CK-3.</title>
        <authorList>
            <person name="Dong C."/>
            <person name="Lai Q."/>
            <person name="Shao Z."/>
        </authorList>
    </citation>
    <scope>NUCLEOTIDE SEQUENCE [LARGE SCALE GENOMIC DNA]</scope>
    <source>
        <strain evidence="2 3">JN14CK-3</strain>
    </source>
</reference>
<feature type="transmembrane region" description="Helical" evidence="1">
    <location>
        <begin position="14"/>
        <end position="31"/>
    </location>
</feature>
<sequence length="191" mass="22577">MNLSPRIQFLIKNGLKGFVWLLIILGAYFLFKEFVISRTPDAWMDKIYAQPLLVYLVYCFSEFFFGIIPPELFMIWAINKDTIAHYFINLAFFATVSYFMGYLTFLIGRFFYKRDGLKRFRNTLLKEQWPLLKKYGLFLIIVAALTPLPWAAISLLVGSAGYPSKRYLKYALFRFLRFAIYGYIIFQTHII</sequence>
<keyword evidence="3" id="KW-1185">Reference proteome</keyword>
<gene>
    <name evidence="2" type="ORF">LH29_22260</name>
</gene>
<evidence type="ECO:0008006" key="4">
    <source>
        <dbReference type="Google" id="ProtNLM"/>
    </source>
</evidence>
<keyword evidence="1" id="KW-0812">Transmembrane</keyword>
<dbReference type="RefSeq" id="WP_045033338.1">
    <property type="nucleotide sequence ID" value="NZ_JRHC01000007.1"/>
</dbReference>
<feature type="transmembrane region" description="Helical" evidence="1">
    <location>
        <begin position="135"/>
        <end position="161"/>
    </location>
</feature>
<protein>
    <recommendedName>
        <fullName evidence="4">Short-chain dehydrogenase</fullName>
    </recommendedName>
</protein>
<evidence type="ECO:0000256" key="1">
    <source>
        <dbReference type="SAM" id="Phobius"/>
    </source>
</evidence>
<proteinExistence type="predicted"/>
<organism evidence="2 3">
    <name type="scientific">Draconibacterium sediminis</name>
    <dbReference type="NCBI Taxonomy" id="1544798"/>
    <lineage>
        <taxon>Bacteria</taxon>
        <taxon>Pseudomonadati</taxon>
        <taxon>Bacteroidota</taxon>
        <taxon>Bacteroidia</taxon>
        <taxon>Marinilabiliales</taxon>
        <taxon>Prolixibacteraceae</taxon>
        <taxon>Draconibacterium</taxon>
    </lineage>
</organism>
<name>A0A0D8J883_9BACT</name>
<evidence type="ECO:0000313" key="3">
    <source>
        <dbReference type="Proteomes" id="UP000032544"/>
    </source>
</evidence>
<keyword evidence="1" id="KW-0472">Membrane</keyword>
<accession>A0A0D8J883</accession>
<feature type="transmembrane region" description="Helical" evidence="1">
    <location>
        <begin position="52"/>
        <end position="78"/>
    </location>
</feature>
<comment type="caution">
    <text evidence="2">The sequence shown here is derived from an EMBL/GenBank/DDBJ whole genome shotgun (WGS) entry which is preliminary data.</text>
</comment>
<dbReference type="STRING" id="1544798.LH29_22260"/>
<evidence type="ECO:0000313" key="2">
    <source>
        <dbReference type="EMBL" id="KJF42008.1"/>
    </source>
</evidence>
<feature type="transmembrane region" description="Helical" evidence="1">
    <location>
        <begin position="90"/>
        <end position="112"/>
    </location>
</feature>
<dbReference type="OrthoDB" id="1118259at2"/>
<feature type="transmembrane region" description="Helical" evidence="1">
    <location>
        <begin position="167"/>
        <end position="186"/>
    </location>
</feature>
<keyword evidence="1" id="KW-1133">Transmembrane helix</keyword>
<dbReference type="AlphaFoldDB" id="A0A0D8J883"/>
<dbReference type="Proteomes" id="UP000032544">
    <property type="component" value="Unassembled WGS sequence"/>
</dbReference>